<keyword evidence="1" id="KW-0472">Membrane</keyword>
<gene>
    <name evidence="3" type="ORF">ACFQ34_12775</name>
</gene>
<feature type="domain" description="SPW repeat-containing integral membrane" evidence="2">
    <location>
        <begin position="9"/>
        <end position="103"/>
    </location>
</feature>
<keyword evidence="1" id="KW-0812">Transmembrane</keyword>
<evidence type="ECO:0000313" key="4">
    <source>
        <dbReference type="Proteomes" id="UP001597182"/>
    </source>
</evidence>
<accession>A0ABW3VII8</accession>
<reference evidence="4" key="1">
    <citation type="journal article" date="2019" name="Int. J. Syst. Evol. Microbiol.">
        <title>The Global Catalogue of Microorganisms (GCM) 10K type strain sequencing project: providing services to taxonomists for standard genome sequencing and annotation.</title>
        <authorList>
            <consortium name="The Broad Institute Genomics Platform"/>
            <consortium name="The Broad Institute Genome Sequencing Center for Infectious Disease"/>
            <person name="Wu L."/>
            <person name="Ma J."/>
        </authorList>
    </citation>
    <scope>NUCLEOTIDE SEQUENCE [LARGE SCALE GENOMIC DNA]</scope>
    <source>
        <strain evidence="4">CCUG 49018</strain>
    </source>
</reference>
<dbReference type="Proteomes" id="UP001597182">
    <property type="component" value="Unassembled WGS sequence"/>
</dbReference>
<dbReference type="RefSeq" id="WP_041759476.1">
    <property type="nucleotide sequence ID" value="NZ_BAABKS010000033.1"/>
</dbReference>
<name>A0ABW3VII8_9PSEU</name>
<sequence length="121" mass="12566">MATRSWQRWQDWAAVVIGVLAALSPLVFTVDAAAVWALVVLGVLLAASGLWSLAAPGSVASEYVHAVLGVLLFISPWVLGYSDLLGASWTSWVAGVLAVVVGLTAIPAAQHNHQGGLTAQH</sequence>
<feature type="transmembrane region" description="Helical" evidence="1">
    <location>
        <begin position="34"/>
        <end position="51"/>
    </location>
</feature>
<keyword evidence="1" id="KW-1133">Transmembrane helix</keyword>
<evidence type="ECO:0000313" key="3">
    <source>
        <dbReference type="EMBL" id="MFD1234155.1"/>
    </source>
</evidence>
<feature type="transmembrane region" description="Helical" evidence="1">
    <location>
        <begin position="12"/>
        <end position="28"/>
    </location>
</feature>
<proteinExistence type="predicted"/>
<dbReference type="InterPro" id="IPR005530">
    <property type="entry name" value="SPW"/>
</dbReference>
<evidence type="ECO:0000256" key="1">
    <source>
        <dbReference type="SAM" id="Phobius"/>
    </source>
</evidence>
<keyword evidence="4" id="KW-1185">Reference proteome</keyword>
<dbReference type="Pfam" id="PF03779">
    <property type="entry name" value="SPW"/>
    <property type="match status" value="1"/>
</dbReference>
<comment type="caution">
    <text evidence="3">The sequence shown here is derived from an EMBL/GenBank/DDBJ whole genome shotgun (WGS) entry which is preliminary data.</text>
</comment>
<feature type="transmembrane region" description="Helical" evidence="1">
    <location>
        <begin position="63"/>
        <end position="81"/>
    </location>
</feature>
<evidence type="ECO:0000259" key="2">
    <source>
        <dbReference type="Pfam" id="PF03779"/>
    </source>
</evidence>
<organism evidence="3 4">
    <name type="scientific">Pseudonocardia benzenivorans</name>
    <dbReference type="NCBI Taxonomy" id="228005"/>
    <lineage>
        <taxon>Bacteria</taxon>
        <taxon>Bacillati</taxon>
        <taxon>Actinomycetota</taxon>
        <taxon>Actinomycetes</taxon>
        <taxon>Pseudonocardiales</taxon>
        <taxon>Pseudonocardiaceae</taxon>
        <taxon>Pseudonocardia</taxon>
    </lineage>
</organism>
<protein>
    <submittedName>
        <fullName evidence="3">SPW repeat protein</fullName>
    </submittedName>
</protein>
<feature type="transmembrane region" description="Helical" evidence="1">
    <location>
        <begin position="87"/>
        <end position="106"/>
    </location>
</feature>
<dbReference type="EMBL" id="JBHTMB010000112">
    <property type="protein sequence ID" value="MFD1234155.1"/>
    <property type="molecule type" value="Genomic_DNA"/>
</dbReference>